<dbReference type="Pfam" id="PF13845">
    <property type="entry name" value="Septum_form"/>
    <property type="match status" value="1"/>
</dbReference>
<dbReference type="Proteomes" id="UP000182498">
    <property type="component" value="Unassembled WGS sequence"/>
</dbReference>
<feature type="compositionally biased region" description="Acidic residues" evidence="1">
    <location>
        <begin position="109"/>
        <end position="121"/>
    </location>
</feature>
<name>A0A0X2NJW8_9CORY</name>
<gene>
    <name evidence="3" type="ORF">CVAR292_00370</name>
</gene>
<feature type="region of interest" description="Disordered" evidence="1">
    <location>
        <begin position="40"/>
        <end position="65"/>
    </location>
</feature>
<dbReference type="AlphaFoldDB" id="A0A0X2NJW8"/>
<sequence>MVEALRVGTITFMRKTTSGARALLSATAVVAAAGLALTACTSDDSSTPEGGDTSAPAPETDVDPATLGLAVGDCVADLGAAAGEVAPEDSDADAEDAADAGDAGGAEEATTEDTEAADETATDVPVGIDGTVPTSTAGVVKADCDDPHVGEVYAQQDLDNQVLFPGARMSQFTAAVCTGETFEDYIGYPFDLSIFDVITYAPSKESWAAGDRTVTCVVTDPSAGYIPGTLEGAGY</sequence>
<evidence type="ECO:0000313" key="4">
    <source>
        <dbReference type="Proteomes" id="UP000182498"/>
    </source>
</evidence>
<reference evidence="4" key="1">
    <citation type="submission" date="2015-11" db="EMBL/GenBank/DDBJ databases">
        <authorList>
            <person name="Dugat-Bony E."/>
        </authorList>
    </citation>
    <scope>NUCLEOTIDE SEQUENCE [LARGE SCALE GENOMIC DNA]</scope>
    <source>
        <strain evidence="4">Mu292</strain>
    </source>
</reference>
<evidence type="ECO:0000259" key="2">
    <source>
        <dbReference type="Pfam" id="PF13845"/>
    </source>
</evidence>
<protein>
    <submittedName>
        <fullName evidence="3">Septum formation</fullName>
    </submittedName>
</protein>
<keyword evidence="4" id="KW-1185">Reference proteome</keyword>
<evidence type="ECO:0000256" key="1">
    <source>
        <dbReference type="SAM" id="MobiDB-lite"/>
    </source>
</evidence>
<proteinExistence type="predicted"/>
<evidence type="ECO:0000313" key="3">
    <source>
        <dbReference type="EMBL" id="CUU65061.1"/>
    </source>
</evidence>
<organism evidence="3 4">
    <name type="scientific">Corynebacterium variabile</name>
    <dbReference type="NCBI Taxonomy" id="1727"/>
    <lineage>
        <taxon>Bacteria</taxon>
        <taxon>Bacillati</taxon>
        <taxon>Actinomycetota</taxon>
        <taxon>Actinomycetes</taxon>
        <taxon>Mycobacteriales</taxon>
        <taxon>Corynebacteriaceae</taxon>
        <taxon>Corynebacterium</taxon>
    </lineage>
</organism>
<feature type="compositionally biased region" description="Acidic residues" evidence="1">
    <location>
        <begin position="86"/>
        <end position="99"/>
    </location>
</feature>
<feature type="region of interest" description="Disordered" evidence="1">
    <location>
        <begin position="84"/>
        <end position="132"/>
    </location>
</feature>
<accession>A0A0X2NJW8</accession>
<dbReference type="EMBL" id="FAUH01000002">
    <property type="protein sequence ID" value="CUU65061.1"/>
    <property type="molecule type" value="Genomic_DNA"/>
</dbReference>
<dbReference type="InterPro" id="IPR026004">
    <property type="entry name" value="Septum_form"/>
</dbReference>
<feature type="domain" description="Septum formation-related" evidence="2">
    <location>
        <begin position="136"/>
        <end position="221"/>
    </location>
</feature>